<evidence type="ECO:0000313" key="2">
    <source>
        <dbReference type="Proteomes" id="UP000254867"/>
    </source>
</evidence>
<dbReference type="AlphaFoldDB" id="A0A377I2T9"/>
<dbReference type="InterPro" id="IPR006522">
    <property type="entry name" value="Phage_virion_morphogenesis"/>
</dbReference>
<evidence type="ECO:0000313" key="1">
    <source>
        <dbReference type="EMBL" id="STO64762.1"/>
    </source>
</evidence>
<protein>
    <submittedName>
        <fullName evidence="1">Phage virion morphogenesis ( tail completion) protein</fullName>
    </submittedName>
</protein>
<dbReference type="NCBIfam" id="TIGR01635">
    <property type="entry name" value="tail_comp_S"/>
    <property type="match status" value="1"/>
</dbReference>
<name>A0A377I2T9_HAEPH</name>
<proteinExistence type="predicted"/>
<accession>A0A377I2T9</accession>
<dbReference type="Proteomes" id="UP000254867">
    <property type="component" value="Unassembled WGS sequence"/>
</dbReference>
<gene>
    <name evidence="1" type="ORF">NCTC10794_01838</name>
</gene>
<sequence>MIEIELTSTENVVEVLRKLNKGIKRRKPLMRAIAGTMESAVLQNFEAGGRPPWQGLKYRQGTPLVDTENLMASIDSAHDNDNAMVGTNVAYAAIHQFGGKAGRGKKVDIPARPFLKLTPEDEEDILQDVQDYFQSIIK</sequence>
<reference evidence="1 2" key="1">
    <citation type="submission" date="2018-06" db="EMBL/GenBank/DDBJ databases">
        <authorList>
            <consortium name="Pathogen Informatics"/>
            <person name="Doyle S."/>
        </authorList>
    </citation>
    <scope>NUCLEOTIDE SEQUENCE [LARGE SCALE GENOMIC DNA]</scope>
    <source>
        <strain evidence="1 2">NCTC10794</strain>
    </source>
</reference>
<dbReference type="Pfam" id="PF05069">
    <property type="entry name" value="Phage_tail_S"/>
    <property type="match status" value="1"/>
</dbReference>
<organism evidence="1 2">
    <name type="scientific">Haemophilus parahaemolyticus</name>
    <dbReference type="NCBI Taxonomy" id="735"/>
    <lineage>
        <taxon>Bacteria</taxon>
        <taxon>Pseudomonadati</taxon>
        <taxon>Pseudomonadota</taxon>
        <taxon>Gammaproteobacteria</taxon>
        <taxon>Pasteurellales</taxon>
        <taxon>Pasteurellaceae</taxon>
        <taxon>Haemophilus</taxon>
    </lineage>
</organism>
<dbReference type="EMBL" id="UGHH01000002">
    <property type="protein sequence ID" value="STO64762.1"/>
    <property type="molecule type" value="Genomic_DNA"/>
</dbReference>
<dbReference type="RefSeq" id="WP_119223068.1">
    <property type="nucleotide sequence ID" value="NZ_UGHH01000002.1"/>
</dbReference>